<evidence type="ECO:0000256" key="2">
    <source>
        <dbReference type="SAM" id="SignalP"/>
    </source>
</evidence>
<protein>
    <recommendedName>
        <fullName evidence="5">Lipoprotein</fullName>
    </recommendedName>
</protein>
<sequence>MKKIYKVLCVVLIGIMFTGCATSGQSLLNPETSVTGGGRVTSSSANQIMSEGFEFYDDEKLFSLLDPENKSNLQDKSFSTLTEPDKAKFINLAFFNANKFYEEKHRSQIQDQLKIASDQRCNLYNSYLKRISTYYNASFGVLSTIFGGVGAIVTGNASRLLSGMAGISSGVKEELSQSLFSSITTSVIVPGIEKKREEIWQGILKKRNDKLDTYTVQGAIADVIIYHGACKIDTGLDYAQKTIQLSKDAGLTQFQETMKKLGYDVKVAPSDATDKTKPNTDNVTTDLSDKGKAPEGAKSATDAGKR</sequence>
<evidence type="ECO:0000313" key="4">
    <source>
        <dbReference type="Proteomes" id="UP000060487"/>
    </source>
</evidence>
<dbReference type="PROSITE" id="PS51257">
    <property type="entry name" value="PROKAR_LIPOPROTEIN"/>
    <property type="match status" value="1"/>
</dbReference>
<evidence type="ECO:0000256" key="1">
    <source>
        <dbReference type="SAM" id="MobiDB-lite"/>
    </source>
</evidence>
<accession>A0ABR5SFQ2</accession>
<reference evidence="3 4" key="1">
    <citation type="submission" date="2015-11" db="EMBL/GenBank/DDBJ databases">
        <authorList>
            <person name="Lin W."/>
        </authorList>
    </citation>
    <scope>NUCLEOTIDE SEQUENCE [LARGE SCALE GENOMIC DNA]</scope>
    <source>
        <strain evidence="3 4">HCH-1</strain>
    </source>
</reference>
<organism evidence="3 4">
    <name type="scientific">Candidatus Magnetominusculus xianensis</name>
    <dbReference type="NCBI Taxonomy" id="1748249"/>
    <lineage>
        <taxon>Bacteria</taxon>
        <taxon>Pseudomonadati</taxon>
        <taxon>Nitrospirota</taxon>
        <taxon>Nitrospiria</taxon>
        <taxon>Nitrospirales</taxon>
        <taxon>Nitrospiraceae</taxon>
        <taxon>Candidatus Magnetominusculus</taxon>
    </lineage>
</organism>
<dbReference type="RefSeq" id="WP_085052129.1">
    <property type="nucleotide sequence ID" value="NZ_LNQR01000056.1"/>
</dbReference>
<feature type="chain" id="PRO_5046264135" description="Lipoprotein" evidence="2">
    <location>
        <begin position="22"/>
        <end position="306"/>
    </location>
</feature>
<gene>
    <name evidence="3" type="ORF">ASN18_1507</name>
</gene>
<comment type="caution">
    <text evidence="3">The sequence shown here is derived from an EMBL/GenBank/DDBJ whole genome shotgun (WGS) entry which is preliminary data.</text>
</comment>
<evidence type="ECO:0000313" key="3">
    <source>
        <dbReference type="EMBL" id="KWT86784.1"/>
    </source>
</evidence>
<keyword evidence="4" id="KW-1185">Reference proteome</keyword>
<feature type="signal peptide" evidence="2">
    <location>
        <begin position="1"/>
        <end position="21"/>
    </location>
</feature>
<dbReference type="Proteomes" id="UP000060487">
    <property type="component" value="Unassembled WGS sequence"/>
</dbReference>
<proteinExistence type="predicted"/>
<dbReference type="EMBL" id="LNQR01000056">
    <property type="protein sequence ID" value="KWT86784.1"/>
    <property type="molecule type" value="Genomic_DNA"/>
</dbReference>
<evidence type="ECO:0008006" key="5">
    <source>
        <dbReference type="Google" id="ProtNLM"/>
    </source>
</evidence>
<feature type="region of interest" description="Disordered" evidence="1">
    <location>
        <begin position="267"/>
        <end position="306"/>
    </location>
</feature>
<keyword evidence="2" id="KW-0732">Signal</keyword>
<name>A0ABR5SFQ2_9BACT</name>